<proteinExistence type="predicted"/>
<dbReference type="PANTHER" id="PTHR19372">
    <property type="entry name" value="SULFITE REDUCTASE"/>
    <property type="match status" value="1"/>
</dbReference>
<evidence type="ECO:0000256" key="2">
    <source>
        <dbReference type="SAM" id="Phobius"/>
    </source>
</evidence>
<feature type="transmembrane region" description="Helical" evidence="2">
    <location>
        <begin position="249"/>
        <end position="270"/>
    </location>
</feature>
<evidence type="ECO:0000259" key="3">
    <source>
        <dbReference type="Pfam" id="PF00174"/>
    </source>
</evidence>
<dbReference type="SUPFAM" id="SSF56524">
    <property type="entry name" value="Oxidoreductase molybdopterin-binding domain"/>
    <property type="match status" value="1"/>
</dbReference>
<comment type="caution">
    <text evidence="4">The sequence shown here is derived from an EMBL/GenBank/DDBJ whole genome shotgun (WGS) entry which is preliminary data.</text>
</comment>
<dbReference type="InterPro" id="IPR000572">
    <property type="entry name" value="OxRdtase_Mopterin-bd_dom"/>
</dbReference>
<feature type="compositionally biased region" description="Basic and acidic residues" evidence="1">
    <location>
        <begin position="170"/>
        <end position="241"/>
    </location>
</feature>
<accession>A0ABS7HPP0</accession>
<dbReference type="Pfam" id="PF00174">
    <property type="entry name" value="Oxidored_molyb"/>
    <property type="match status" value="1"/>
</dbReference>
<keyword evidence="2" id="KW-1133">Transmembrane helix</keyword>
<evidence type="ECO:0000313" key="5">
    <source>
        <dbReference type="Proteomes" id="UP001196843"/>
    </source>
</evidence>
<dbReference type="Proteomes" id="UP001196843">
    <property type="component" value="Unassembled WGS sequence"/>
</dbReference>
<feature type="transmembrane region" description="Helical" evidence="2">
    <location>
        <begin position="100"/>
        <end position="118"/>
    </location>
</feature>
<name>A0ABS7HPP0_9MICO</name>
<dbReference type="SUPFAM" id="SSF81296">
    <property type="entry name" value="E set domains"/>
    <property type="match status" value="1"/>
</dbReference>
<feature type="domain" description="Oxidoreductase molybdopterin-binding" evidence="3">
    <location>
        <begin position="326"/>
        <end position="473"/>
    </location>
</feature>
<evidence type="ECO:0000256" key="1">
    <source>
        <dbReference type="SAM" id="MobiDB-lite"/>
    </source>
</evidence>
<sequence length="599" mass="63390">MVPASPRGRVPAPLGWAAGVAAVVLGAGLGELAAAVVAPASSPVAVVGGALIDVAPPWAKDTAIALFGTGDKAALLTGIGVALVVLAALAGWLQLRFAPWGVVVVAAFGAGGAIVAATRPGAGAMAWLPAVVAGAVGALALWLLVGMLRPDADRRSARFVSLVPRSLNDREPTAELDPRSLSERSETKRPTLDPREPTAELDPRSLSERSETKRPTLDPREPTADTDHRSLSERSETKRPSPEQPSRRAFFAWAGGAAAVGVIAVAIGSLRTTSSVGVAAARRALRLPRPATTASPVPAGAELDLPGLADVVTPNDSFYRIDTALIVPEIDPADWRLRIHGMVAHEVELTWDELLALPLQESWTTLACVSNEVGGTLIGNALWLGYPVRELLARAQPDADADMVLSRSIDGFTASTPLEALTDERDAILAVGMNGEPLPLEHGFPVRLVVPGLYGYVSATKWVTDLEVTRFDRARAYWTDRGWSERGPIKLQSRIDVPRRGQGLTAGDVMIAGVAWQQQVGIQGVEVRIDEGEWQAATLATAISDDTWVQWSLPWRAEKGDHVIQCRATSKTGETQTEAAAPPAPDGATGWHWRTVSVS</sequence>
<keyword evidence="5" id="KW-1185">Reference proteome</keyword>
<gene>
    <name evidence="4" type="ORF">JNB62_11860</name>
</gene>
<dbReference type="Gene3D" id="2.60.40.650">
    <property type="match status" value="1"/>
</dbReference>
<feature type="region of interest" description="Disordered" evidence="1">
    <location>
        <begin position="170"/>
        <end position="246"/>
    </location>
</feature>
<organism evidence="4 5">
    <name type="scientific">Microbacterium jejuense</name>
    <dbReference type="NCBI Taxonomy" id="1263637"/>
    <lineage>
        <taxon>Bacteria</taxon>
        <taxon>Bacillati</taxon>
        <taxon>Actinomycetota</taxon>
        <taxon>Actinomycetes</taxon>
        <taxon>Micrococcales</taxon>
        <taxon>Microbacteriaceae</taxon>
        <taxon>Microbacterium</taxon>
    </lineage>
</organism>
<feature type="region of interest" description="Disordered" evidence="1">
    <location>
        <begin position="570"/>
        <end position="599"/>
    </location>
</feature>
<dbReference type="InterPro" id="IPR036374">
    <property type="entry name" value="OxRdtase_Mopterin-bd_sf"/>
</dbReference>
<dbReference type="EMBL" id="JAEUAW010000008">
    <property type="protein sequence ID" value="MBW9094380.1"/>
    <property type="molecule type" value="Genomic_DNA"/>
</dbReference>
<keyword evidence="2" id="KW-0812">Transmembrane</keyword>
<dbReference type="Gene3D" id="3.90.420.10">
    <property type="entry name" value="Oxidoreductase, molybdopterin-binding domain"/>
    <property type="match status" value="1"/>
</dbReference>
<dbReference type="RefSeq" id="WP_220301092.1">
    <property type="nucleotide sequence ID" value="NZ_JAEUAW010000008.1"/>
</dbReference>
<dbReference type="InterPro" id="IPR014756">
    <property type="entry name" value="Ig_E-set"/>
</dbReference>
<reference evidence="4 5" key="1">
    <citation type="journal article" date="2021" name="MBio">
        <title>Poor Competitiveness of Bradyrhizobium in Pigeon Pea Root Colonization in Indian Soils.</title>
        <authorList>
            <person name="Chalasani D."/>
            <person name="Basu A."/>
            <person name="Pullabhotla S.V.S.R.N."/>
            <person name="Jorrin B."/>
            <person name="Neal A.L."/>
            <person name="Poole P.S."/>
            <person name="Podile A.R."/>
            <person name="Tkacz A."/>
        </authorList>
    </citation>
    <scope>NUCLEOTIDE SEQUENCE [LARGE SCALE GENOMIC DNA]</scope>
    <source>
        <strain evidence="4 5">HU14</strain>
    </source>
</reference>
<feature type="transmembrane region" description="Helical" evidence="2">
    <location>
        <begin position="124"/>
        <end position="148"/>
    </location>
</feature>
<evidence type="ECO:0000313" key="4">
    <source>
        <dbReference type="EMBL" id="MBW9094380.1"/>
    </source>
</evidence>
<keyword evidence="2" id="KW-0472">Membrane</keyword>
<dbReference type="PANTHER" id="PTHR19372:SF7">
    <property type="entry name" value="SULFITE OXIDASE, MITOCHONDRIAL"/>
    <property type="match status" value="1"/>
</dbReference>
<protein>
    <submittedName>
        <fullName evidence="4">Molybdopterin-dependent oxidoreductase</fullName>
    </submittedName>
</protein>
<feature type="transmembrane region" description="Helical" evidence="2">
    <location>
        <begin position="73"/>
        <end position="93"/>
    </location>
</feature>
<feature type="transmembrane region" description="Helical" evidence="2">
    <location>
        <begin position="12"/>
        <end position="38"/>
    </location>
</feature>